<evidence type="ECO:0000313" key="1">
    <source>
        <dbReference type="EMBL" id="VFS89233.1"/>
    </source>
</evidence>
<sequence length="41" mass="4475">MRLNSSAPCVVVLTEKDVEVNINDNTSLILPAKPSKHISLQ</sequence>
<dbReference type="EMBL" id="CAADJD010000031">
    <property type="protein sequence ID" value="VFS89233.1"/>
    <property type="molecule type" value="Genomic_DNA"/>
</dbReference>
<protein>
    <submittedName>
        <fullName evidence="1">Uncharacterized protein</fullName>
    </submittedName>
</protein>
<accession>A0A485CXG9</accession>
<proteinExistence type="predicted"/>
<reference evidence="1 2" key="1">
    <citation type="submission" date="2019-03" db="EMBL/GenBank/DDBJ databases">
        <authorList>
            <consortium name="Pathogen Informatics"/>
        </authorList>
    </citation>
    <scope>NUCLEOTIDE SEQUENCE [LARGE SCALE GENOMIC DNA]</scope>
    <source>
        <strain evidence="1 2">NCTC12993</strain>
    </source>
</reference>
<organism evidence="1 2">
    <name type="scientific">Kluyvera cryocrescens</name>
    <name type="common">Kluyvera citrophila</name>
    <dbReference type="NCBI Taxonomy" id="580"/>
    <lineage>
        <taxon>Bacteria</taxon>
        <taxon>Pseudomonadati</taxon>
        <taxon>Pseudomonadota</taxon>
        <taxon>Gammaproteobacteria</taxon>
        <taxon>Enterobacterales</taxon>
        <taxon>Enterobacteriaceae</taxon>
        <taxon>Kluyvera</taxon>
    </lineage>
</organism>
<dbReference type="AlphaFoldDB" id="A0A485CXG9"/>
<gene>
    <name evidence="1" type="ORF">NCTC12993_07216</name>
</gene>
<name>A0A485CXG9_KLUCR</name>
<evidence type="ECO:0000313" key="2">
    <source>
        <dbReference type="Proteomes" id="UP000401081"/>
    </source>
</evidence>
<keyword evidence="2" id="KW-1185">Reference proteome</keyword>
<dbReference type="Proteomes" id="UP000401081">
    <property type="component" value="Unassembled WGS sequence"/>
</dbReference>